<dbReference type="AlphaFoldDB" id="A0CQ35"/>
<protein>
    <recommendedName>
        <fullName evidence="3">Major facilitator superfamily (MFS) profile domain-containing protein</fullName>
    </recommendedName>
</protein>
<name>A0CQ35_PARTE</name>
<dbReference type="InParanoid" id="A0CQ35"/>
<evidence type="ECO:0000313" key="2">
    <source>
        <dbReference type="Proteomes" id="UP000000600"/>
    </source>
</evidence>
<organism evidence="1 2">
    <name type="scientific">Paramecium tetraurelia</name>
    <dbReference type="NCBI Taxonomy" id="5888"/>
    <lineage>
        <taxon>Eukaryota</taxon>
        <taxon>Sar</taxon>
        <taxon>Alveolata</taxon>
        <taxon>Ciliophora</taxon>
        <taxon>Intramacronucleata</taxon>
        <taxon>Oligohymenophorea</taxon>
        <taxon>Peniculida</taxon>
        <taxon>Parameciidae</taxon>
        <taxon>Paramecium</taxon>
    </lineage>
</organism>
<reference evidence="1 2" key="1">
    <citation type="journal article" date="2006" name="Nature">
        <title>Global trends of whole-genome duplications revealed by the ciliate Paramecium tetraurelia.</title>
        <authorList>
            <consortium name="Genoscope"/>
            <person name="Aury J.-M."/>
            <person name="Jaillon O."/>
            <person name="Duret L."/>
            <person name="Noel B."/>
            <person name="Jubin C."/>
            <person name="Porcel B.M."/>
            <person name="Segurens B."/>
            <person name="Daubin V."/>
            <person name="Anthouard V."/>
            <person name="Aiach N."/>
            <person name="Arnaiz O."/>
            <person name="Billaut A."/>
            <person name="Beisson J."/>
            <person name="Blanc I."/>
            <person name="Bouhouche K."/>
            <person name="Camara F."/>
            <person name="Duharcourt S."/>
            <person name="Guigo R."/>
            <person name="Gogendeau D."/>
            <person name="Katinka M."/>
            <person name="Keller A.-M."/>
            <person name="Kissmehl R."/>
            <person name="Klotz C."/>
            <person name="Koll F."/>
            <person name="Le Moue A."/>
            <person name="Lepere C."/>
            <person name="Malinsky S."/>
            <person name="Nowacki M."/>
            <person name="Nowak J.K."/>
            <person name="Plattner H."/>
            <person name="Poulain J."/>
            <person name="Ruiz F."/>
            <person name="Serrano V."/>
            <person name="Zagulski M."/>
            <person name="Dessen P."/>
            <person name="Betermier M."/>
            <person name="Weissenbach J."/>
            <person name="Scarpelli C."/>
            <person name="Schachter V."/>
            <person name="Sperling L."/>
            <person name="Meyer E."/>
            <person name="Cohen J."/>
            <person name="Wincker P."/>
        </authorList>
    </citation>
    <scope>NUCLEOTIDE SEQUENCE [LARGE SCALE GENOMIC DNA]</scope>
    <source>
        <strain evidence="1 2">Stock d4-2</strain>
    </source>
</reference>
<dbReference type="KEGG" id="ptm:GSPATT00009250001"/>
<dbReference type="HOGENOM" id="CLU_3176555_0_0_1"/>
<dbReference type="RefSeq" id="XP_001440299.1">
    <property type="nucleotide sequence ID" value="XM_001440262.1"/>
</dbReference>
<dbReference type="Gene3D" id="1.20.1250.20">
    <property type="entry name" value="MFS general substrate transporter like domains"/>
    <property type="match status" value="1"/>
</dbReference>
<dbReference type="Proteomes" id="UP000000600">
    <property type="component" value="Unassembled WGS sequence"/>
</dbReference>
<sequence>MQLVVIMIGMVYYHDELFPISETLLKQFALVGTLIGQLLFGYLADLL</sequence>
<evidence type="ECO:0008006" key="3">
    <source>
        <dbReference type="Google" id="ProtNLM"/>
    </source>
</evidence>
<dbReference type="GeneID" id="5026084"/>
<proteinExistence type="predicted"/>
<accession>A0CQ35</accession>
<gene>
    <name evidence="1" type="ORF">GSPATT00009250001</name>
</gene>
<evidence type="ECO:0000313" key="1">
    <source>
        <dbReference type="EMBL" id="CAK72902.1"/>
    </source>
</evidence>
<dbReference type="EMBL" id="CT868141">
    <property type="protein sequence ID" value="CAK72902.1"/>
    <property type="molecule type" value="Genomic_DNA"/>
</dbReference>
<keyword evidence="2" id="KW-1185">Reference proteome</keyword>
<dbReference type="OrthoDB" id="593360at2759"/>
<dbReference type="InterPro" id="IPR036259">
    <property type="entry name" value="MFS_trans_sf"/>
</dbReference>